<evidence type="ECO:0000256" key="2">
    <source>
        <dbReference type="SAM" id="MobiDB-lite"/>
    </source>
</evidence>
<accession>A0A5C3NE53</accession>
<dbReference type="SUPFAM" id="SSF46585">
    <property type="entry name" value="HR1 repeat"/>
    <property type="match status" value="1"/>
</dbReference>
<dbReference type="STRING" id="5364.A0A5C3NE53"/>
<evidence type="ECO:0000313" key="5">
    <source>
        <dbReference type="Proteomes" id="UP000305948"/>
    </source>
</evidence>
<dbReference type="AlphaFoldDB" id="A0A5C3NE53"/>
<feature type="coiled-coil region" evidence="1">
    <location>
        <begin position="362"/>
        <end position="521"/>
    </location>
</feature>
<dbReference type="OrthoDB" id="5569911at2759"/>
<feature type="coiled-coil region" evidence="1">
    <location>
        <begin position="835"/>
        <end position="887"/>
    </location>
</feature>
<dbReference type="Pfam" id="PF15456">
    <property type="entry name" value="Uds1"/>
    <property type="match status" value="1"/>
</dbReference>
<proteinExistence type="predicted"/>
<feature type="region of interest" description="Disordered" evidence="2">
    <location>
        <begin position="587"/>
        <end position="611"/>
    </location>
</feature>
<feature type="compositionally biased region" description="Low complexity" evidence="2">
    <location>
        <begin position="320"/>
        <end position="331"/>
    </location>
</feature>
<name>A0A5C3NE53_9AGAM</name>
<feature type="compositionally biased region" description="Polar residues" evidence="2">
    <location>
        <begin position="305"/>
        <end position="319"/>
    </location>
</feature>
<dbReference type="PANTHER" id="PTHR46753:SF3">
    <property type="entry name" value="PDZ DOMAIN-CONTAINING PROTEIN"/>
    <property type="match status" value="1"/>
</dbReference>
<feature type="compositionally biased region" description="Pro residues" evidence="2">
    <location>
        <begin position="17"/>
        <end position="34"/>
    </location>
</feature>
<feature type="coiled-coil region" evidence="1">
    <location>
        <begin position="736"/>
        <end position="798"/>
    </location>
</feature>
<gene>
    <name evidence="4" type="ORF">OE88DRAFT_1722704</name>
</gene>
<feature type="region of interest" description="Disordered" evidence="2">
    <location>
        <begin position="1"/>
        <end position="146"/>
    </location>
</feature>
<feature type="compositionally biased region" description="Polar residues" evidence="2">
    <location>
        <begin position="47"/>
        <end position="63"/>
    </location>
</feature>
<dbReference type="EMBL" id="ML213504">
    <property type="protein sequence ID" value="TFK55653.1"/>
    <property type="molecule type" value="Genomic_DNA"/>
</dbReference>
<evidence type="ECO:0000259" key="3">
    <source>
        <dbReference type="Pfam" id="PF15456"/>
    </source>
</evidence>
<feature type="compositionally biased region" description="Low complexity" evidence="2">
    <location>
        <begin position="91"/>
        <end position="107"/>
    </location>
</feature>
<keyword evidence="1" id="KW-0175">Coiled coil</keyword>
<feature type="region of interest" description="Disordered" evidence="2">
    <location>
        <begin position="651"/>
        <end position="672"/>
    </location>
</feature>
<evidence type="ECO:0000256" key="1">
    <source>
        <dbReference type="SAM" id="Coils"/>
    </source>
</evidence>
<protein>
    <recommendedName>
        <fullName evidence="3">Up-regulated during septation protein 1 domain-containing protein</fullName>
    </recommendedName>
</protein>
<sequence length="892" mass="97344">MNGVRRFLGGGLGNGTPSPPQETPTPPPIQPTPPLSIAKPSWPPSPTGSQPDSPLGSPNTTTVGLFLRKDKQRPVAEDGSEDSPGGQSTRPTSNTSSILSPSRSRGSVPASSPATTPGGPSQSLPSSPGAGPSSSPVRPALPNRKSYLSRKSILQLDQTFKRTSGMLNTKDELLMDLLASEAVVDSRNYVILSAEEVEELKKEQQVLTSRLVALHKKLTLESKIRDAAVSLSKVNAANKKMSKQTQDQLNAANHKVEVAQRELWRVSEKANDISRKLLEHRAGVLGLSVRSLEKKHAPNGDAADSDTSGYDTPNRSTAISPTSSAQTSVSSKARFEGAHYFAGHADAIVPQVPRPPPTVADIIALEAKLKAVTESLTAANRKQAQTRQELSLLQLEKEQLETSTQLEIQDVEESVAAMQQELLQGKEAWERDRAALAERDRQIEMLESRLEVLEEQSGETSELQDSLVRARQECQRKDMEIEDLRLRLQTQTQTGEAQGALLDLQDELDRYREALHKLTNDYGIEVASADPSFSPSIEMYLEAIAGDLEERRLAQLEWTTTQRKLEETVQEANGKATNLAKEVDRVKREREEIRSQLSAAGGGSRERSDTPTAVEYTGDAAKVMAVLQPLWTILPSPDARASKLGPRASTFRTGLASPTGAPGSPKIGATSISDMDVRSLKTLYDNRSSNQGSSNQGSFSVEALAARVQALVQDDRALIERLIRFAQAHDLLKKNAERAQKLAQESNHALETYQKQVKTLEERHSTTSARQTALQQEVEQLQETVERITAQKAEVEMHAAEQAETCRQLTQANNALSAQTLTLADEAASASEGVRRQMEAQMAELKASLQKAEDQLEAVQISEQSQRAALLDELNSMQTENGNLRAQLRAKK</sequence>
<reference evidence="4 5" key="1">
    <citation type="journal article" date="2019" name="Nat. Ecol. Evol.">
        <title>Megaphylogeny resolves global patterns of mushroom evolution.</title>
        <authorList>
            <person name="Varga T."/>
            <person name="Krizsan K."/>
            <person name="Foldi C."/>
            <person name="Dima B."/>
            <person name="Sanchez-Garcia M."/>
            <person name="Sanchez-Ramirez S."/>
            <person name="Szollosi G.J."/>
            <person name="Szarkandi J.G."/>
            <person name="Papp V."/>
            <person name="Albert L."/>
            <person name="Andreopoulos W."/>
            <person name="Angelini C."/>
            <person name="Antonin V."/>
            <person name="Barry K.W."/>
            <person name="Bougher N.L."/>
            <person name="Buchanan P."/>
            <person name="Buyck B."/>
            <person name="Bense V."/>
            <person name="Catcheside P."/>
            <person name="Chovatia M."/>
            <person name="Cooper J."/>
            <person name="Damon W."/>
            <person name="Desjardin D."/>
            <person name="Finy P."/>
            <person name="Geml J."/>
            <person name="Haridas S."/>
            <person name="Hughes K."/>
            <person name="Justo A."/>
            <person name="Karasinski D."/>
            <person name="Kautmanova I."/>
            <person name="Kiss B."/>
            <person name="Kocsube S."/>
            <person name="Kotiranta H."/>
            <person name="LaButti K.M."/>
            <person name="Lechner B.E."/>
            <person name="Liimatainen K."/>
            <person name="Lipzen A."/>
            <person name="Lukacs Z."/>
            <person name="Mihaltcheva S."/>
            <person name="Morgado L.N."/>
            <person name="Niskanen T."/>
            <person name="Noordeloos M.E."/>
            <person name="Ohm R.A."/>
            <person name="Ortiz-Santana B."/>
            <person name="Ovrebo C."/>
            <person name="Racz N."/>
            <person name="Riley R."/>
            <person name="Savchenko A."/>
            <person name="Shiryaev A."/>
            <person name="Soop K."/>
            <person name="Spirin V."/>
            <person name="Szebenyi C."/>
            <person name="Tomsovsky M."/>
            <person name="Tulloss R.E."/>
            <person name="Uehling J."/>
            <person name="Grigoriev I.V."/>
            <person name="Vagvolgyi C."/>
            <person name="Papp T."/>
            <person name="Martin F.M."/>
            <person name="Miettinen O."/>
            <person name="Hibbett D.S."/>
            <person name="Nagy L.G."/>
        </authorList>
    </citation>
    <scope>NUCLEOTIDE SEQUENCE [LARGE SCALE GENOMIC DNA]</scope>
    <source>
        <strain evidence="4 5">OMC1185</strain>
    </source>
</reference>
<feature type="region of interest" description="Disordered" evidence="2">
    <location>
        <begin position="295"/>
        <end position="331"/>
    </location>
</feature>
<feature type="compositionally biased region" description="Low complexity" evidence="2">
    <location>
        <begin position="117"/>
        <end position="138"/>
    </location>
</feature>
<feature type="compositionally biased region" description="Basic and acidic residues" evidence="2">
    <location>
        <begin position="67"/>
        <end position="76"/>
    </location>
</feature>
<dbReference type="InterPro" id="IPR036274">
    <property type="entry name" value="HR1_rpt_sf"/>
</dbReference>
<keyword evidence="5" id="KW-1185">Reference proteome</keyword>
<organism evidence="4 5">
    <name type="scientific">Heliocybe sulcata</name>
    <dbReference type="NCBI Taxonomy" id="5364"/>
    <lineage>
        <taxon>Eukaryota</taxon>
        <taxon>Fungi</taxon>
        <taxon>Dikarya</taxon>
        <taxon>Basidiomycota</taxon>
        <taxon>Agaricomycotina</taxon>
        <taxon>Agaricomycetes</taxon>
        <taxon>Gloeophyllales</taxon>
        <taxon>Gloeophyllaceae</taxon>
        <taxon>Heliocybe</taxon>
    </lineage>
</organism>
<feature type="domain" description="Up-regulated during septation protein 1" evidence="3">
    <location>
        <begin position="175"/>
        <end position="287"/>
    </location>
</feature>
<evidence type="ECO:0000313" key="4">
    <source>
        <dbReference type="EMBL" id="TFK55653.1"/>
    </source>
</evidence>
<dbReference type="PANTHER" id="PTHR46753">
    <property type="entry name" value="FYVE AND COILED-COIL DOMAIN-CONTAINING PROTEIN 1"/>
    <property type="match status" value="1"/>
</dbReference>
<dbReference type="Proteomes" id="UP000305948">
    <property type="component" value="Unassembled WGS sequence"/>
</dbReference>
<dbReference type="InterPro" id="IPR029191">
    <property type="entry name" value="Uds1"/>
</dbReference>